<keyword evidence="4" id="KW-1185">Reference proteome</keyword>
<dbReference type="GO" id="GO:0015288">
    <property type="term" value="F:porin activity"/>
    <property type="evidence" value="ECO:0007669"/>
    <property type="project" value="TreeGrafter"/>
</dbReference>
<dbReference type="SUPFAM" id="SSF56935">
    <property type="entry name" value="Porins"/>
    <property type="match status" value="1"/>
</dbReference>
<feature type="signal peptide" evidence="2">
    <location>
        <begin position="1"/>
        <end position="21"/>
    </location>
</feature>
<comment type="caution">
    <text evidence="3">The sequence shown here is derived from an EMBL/GenBank/DDBJ whole genome shotgun (WGS) entry which is preliminary data.</text>
</comment>
<proteinExistence type="predicted"/>
<dbReference type="EMBL" id="NQMS01000010">
    <property type="protein sequence ID" value="PAV94821.1"/>
    <property type="molecule type" value="Genomic_DNA"/>
</dbReference>
<dbReference type="AlphaFoldDB" id="A0A2A2M8D4"/>
<organism evidence="3 4">
    <name type="scientific">Hafnia paralvei</name>
    <dbReference type="NCBI Taxonomy" id="546367"/>
    <lineage>
        <taxon>Bacteria</taxon>
        <taxon>Pseudomonadati</taxon>
        <taxon>Pseudomonadota</taxon>
        <taxon>Gammaproteobacteria</taxon>
        <taxon>Enterobacterales</taxon>
        <taxon>Hafniaceae</taxon>
        <taxon>Hafnia</taxon>
    </lineage>
</organism>
<dbReference type="InterPro" id="IPR009331">
    <property type="entry name" value="Oligogalacturonate-sp_porin"/>
</dbReference>
<dbReference type="Proteomes" id="UP000218796">
    <property type="component" value="Unassembled WGS sequence"/>
</dbReference>
<feature type="chain" id="PRO_5030043092" description="Porin" evidence="2">
    <location>
        <begin position="22"/>
        <end position="229"/>
    </location>
</feature>
<protein>
    <recommendedName>
        <fullName evidence="5">Porin</fullName>
    </recommendedName>
</protein>
<evidence type="ECO:0000256" key="1">
    <source>
        <dbReference type="ARBA" id="ARBA00022729"/>
    </source>
</evidence>
<dbReference type="GO" id="GO:0009279">
    <property type="term" value="C:cell outer membrane"/>
    <property type="evidence" value="ECO:0007669"/>
    <property type="project" value="TreeGrafter"/>
</dbReference>
<keyword evidence="1 2" id="KW-0732">Signal</keyword>
<dbReference type="Pfam" id="PF06178">
    <property type="entry name" value="KdgM"/>
    <property type="match status" value="1"/>
</dbReference>
<evidence type="ECO:0000313" key="4">
    <source>
        <dbReference type="Proteomes" id="UP000218796"/>
    </source>
</evidence>
<gene>
    <name evidence="3" type="ORF">CJD50_18945</name>
</gene>
<name>A0A2A2M8D4_9GAMM</name>
<dbReference type="GO" id="GO:0015772">
    <property type="term" value="P:oligosaccharide transport"/>
    <property type="evidence" value="ECO:0007669"/>
    <property type="project" value="TreeGrafter"/>
</dbReference>
<dbReference type="Gene3D" id="2.40.160.40">
    <property type="entry name" value="monomeric porin ompg"/>
    <property type="match status" value="1"/>
</dbReference>
<evidence type="ECO:0000313" key="3">
    <source>
        <dbReference type="EMBL" id="PAV94821.1"/>
    </source>
</evidence>
<evidence type="ECO:0000256" key="2">
    <source>
        <dbReference type="SAM" id="SignalP"/>
    </source>
</evidence>
<dbReference type="PANTHER" id="PTHR38105">
    <property type="entry name" value="OUTER MEMBRANE PROTEIN-RELATED-RELATED"/>
    <property type="match status" value="1"/>
</dbReference>
<evidence type="ECO:0008006" key="5">
    <source>
        <dbReference type="Google" id="ProtNLM"/>
    </source>
</evidence>
<dbReference type="PANTHER" id="PTHR38105:SF5">
    <property type="entry name" value="OUTER MEMBRANE PROTEIN"/>
    <property type="match status" value="1"/>
</dbReference>
<accession>A0A2A2M8D4</accession>
<reference evidence="3 4" key="1">
    <citation type="submission" date="2017-08" db="EMBL/GenBank/DDBJ databases">
        <title>Draft Genome Sequence of Hafnia alvei CITHA-6 Isolated from Raw Bovine Milk.</title>
        <authorList>
            <person name="Culligan E.P."/>
            <person name="Mcsweeney A."/>
            <person name="O'Doherty C."/>
            <person name="Gleeson E."/>
            <person name="O'Riordan D."/>
            <person name="Sleator R.D."/>
        </authorList>
    </citation>
    <scope>NUCLEOTIDE SEQUENCE [LARGE SCALE GENOMIC DNA]</scope>
    <source>
        <strain evidence="3 4">CITHA-6</strain>
    </source>
</reference>
<dbReference type="OrthoDB" id="5817226at2"/>
<dbReference type="InterPro" id="IPR053713">
    <property type="entry name" value="Bact_OM_Channel_sf"/>
</dbReference>
<sequence length="229" mass="26398">MLMMKKIAFLLLPLLSSTASAVMVDLRHEYLDDSKANYDRVYISHRFDNGFGFAVEAKTRSGGDDQERPFSEFGDNGDEYTLSYQFSASDFVIQPGFVLETASSTAIYKPYLRVQYNINEQWWVAGRYRYEYSRNTDSGSEVDKDDGHMNRGDVWLGYNVGNLGFEINALYKKSDLVIYNNDKDDYEYNFRTSYKIDNVTPYVEVGNVSVSSSSEDRQTRFRVGMAYTF</sequence>